<feature type="transmembrane region" description="Helical" evidence="1">
    <location>
        <begin position="21"/>
        <end position="47"/>
    </location>
</feature>
<dbReference type="GO" id="GO:0008932">
    <property type="term" value="F:lytic endotransglycosylase activity"/>
    <property type="evidence" value="ECO:0007669"/>
    <property type="project" value="UniProtKB-UniRule"/>
</dbReference>
<organism evidence="2 3">
    <name type="scientific">Glycocaulis alkaliphilus</name>
    <dbReference type="NCBI Taxonomy" id="1434191"/>
    <lineage>
        <taxon>Bacteria</taxon>
        <taxon>Pseudomonadati</taxon>
        <taxon>Pseudomonadota</taxon>
        <taxon>Alphaproteobacteria</taxon>
        <taxon>Maricaulales</taxon>
        <taxon>Maricaulaceae</taxon>
        <taxon>Glycocaulis</taxon>
    </lineage>
</organism>
<dbReference type="NCBIfam" id="TIGR00247">
    <property type="entry name" value="endolytic transglycosylase MltG"/>
    <property type="match status" value="1"/>
</dbReference>
<evidence type="ECO:0000256" key="1">
    <source>
        <dbReference type="HAMAP-Rule" id="MF_02065"/>
    </source>
</evidence>
<dbReference type="RefSeq" id="WP_127565760.1">
    <property type="nucleotide sequence ID" value="NZ_BMFB01000002.1"/>
</dbReference>
<dbReference type="GO" id="GO:0009252">
    <property type="term" value="P:peptidoglycan biosynthetic process"/>
    <property type="evidence" value="ECO:0007669"/>
    <property type="project" value="UniProtKB-UniRule"/>
</dbReference>
<protein>
    <recommendedName>
        <fullName evidence="1">Endolytic murein transglycosylase</fullName>
        <ecNumber evidence="1">4.2.2.29</ecNumber>
    </recommendedName>
    <alternativeName>
        <fullName evidence="1">Peptidoglycan lytic transglycosylase</fullName>
    </alternativeName>
    <alternativeName>
        <fullName evidence="1">Peptidoglycan polymerization terminase</fullName>
    </alternativeName>
</protein>
<dbReference type="EMBL" id="CP018911">
    <property type="protein sequence ID" value="AZU03359.1"/>
    <property type="molecule type" value="Genomic_DNA"/>
</dbReference>
<dbReference type="Gene3D" id="3.30.1490.480">
    <property type="entry name" value="Endolytic murein transglycosylase"/>
    <property type="match status" value="1"/>
</dbReference>
<dbReference type="PANTHER" id="PTHR30518:SF2">
    <property type="entry name" value="ENDOLYTIC MUREIN TRANSGLYCOSYLASE"/>
    <property type="match status" value="1"/>
</dbReference>
<gene>
    <name evidence="1" type="primary">mltG</name>
    <name evidence="2" type="ORF">X907_0815</name>
</gene>
<comment type="catalytic activity">
    <reaction evidence="1">
        <text>a peptidoglycan chain = a peptidoglycan chain with N-acetyl-1,6-anhydromuramyl-[peptide] at the reducing end + a peptidoglycan chain with N-acetylglucosamine at the non-reducing end.</text>
        <dbReference type="EC" id="4.2.2.29"/>
    </reaction>
</comment>
<keyword evidence="1" id="KW-0997">Cell inner membrane</keyword>
<dbReference type="Pfam" id="PF02618">
    <property type="entry name" value="YceG"/>
    <property type="match status" value="1"/>
</dbReference>
<evidence type="ECO:0000313" key="2">
    <source>
        <dbReference type="EMBL" id="AZU03359.1"/>
    </source>
</evidence>
<comment type="function">
    <text evidence="1">Functions as a peptidoglycan terminase that cleaves nascent peptidoglycan strands endolytically to terminate their elongation.</text>
</comment>
<keyword evidence="1" id="KW-0961">Cell wall biogenesis/degradation</keyword>
<dbReference type="InterPro" id="IPR003770">
    <property type="entry name" value="MLTG-like"/>
</dbReference>
<dbReference type="GO" id="GO:0005886">
    <property type="term" value="C:plasma membrane"/>
    <property type="evidence" value="ECO:0007669"/>
    <property type="project" value="UniProtKB-SubCell"/>
</dbReference>
<dbReference type="CDD" id="cd08010">
    <property type="entry name" value="MltG_like"/>
    <property type="match status" value="1"/>
</dbReference>
<comment type="similarity">
    <text evidence="1">Belongs to the transglycosylase MltG family.</text>
</comment>
<keyword evidence="1" id="KW-0472">Membrane</keyword>
<feature type="site" description="Important for catalytic activity" evidence="1">
    <location>
        <position position="228"/>
    </location>
</feature>
<name>A0A3T0E7S6_9PROT</name>
<keyword evidence="1" id="KW-1133">Transmembrane helix</keyword>
<keyword evidence="1" id="KW-1003">Cell membrane</keyword>
<dbReference type="Proteomes" id="UP000286954">
    <property type="component" value="Chromosome"/>
</dbReference>
<reference evidence="2 3" key="1">
    <citation type="submission" date="2016-12" db="EMBL/GenBank/DDBJ databases">
        <title>The genome of dimorphic prosthecate Glycocaulis alkaliphilus 6b-8t, isolated from crude oil dictates its adaptability in petroleum environments.</title>
        <authorList>
            <person name="Wu X.-L."/>
            <person name="Geng S."/>
        </authorList>
    </citation>
    <scope>NUCLEOTIDE SEQUENCE [LARGE SCALE GENOMIC DNA]</scope>
    <source>
        <strain evidence="2 3">6B-8</strain>
    </source>
</reference>
<keyword evidence="1 2" id="KW-0456">Lyase</keyword>
<sequence length="356" mass="38931">MSTDSTPPGKQVSKGLGALRLFIIGLFLLGALALMAGAAIVGGYAWLGYQFRAEGPLEADTTILLERGSSVRAIAARLEADGLITDQRIFLAQLRIDDELGRERAPMRAGEFAIPARASMADIYDVLAYGDFIQHPVRVPEGLTTAMVVRIVEASDVLTGEIERVPPEGSLLPDTYLVDRGTSRQAVLDRMAAAQTRLLDDLWENRQPGLPFTTREEAVNLASIVEKETGIAHERPMVAAVFVNRLRRGMRLQSDPTIIYGITGGEPLGRGIRRSELDDTTNPYHTYHIDGLPPTPIANPGREAIAAVLNPPESEYVYFVADGTGGHAFARTLAEHNRNVARWRQIERERARSGGR</sequence>
<dbReference type="PANTHER" id="PTHR30518">
    <property type="entry name" value="ENDOLYTIC MUREIN TRANSGLYCOSYLASE"/>
    <property type="match status" value="1"/>
</dbReference>
<dbReference type="OrthoDB" id="9814591at2"/>
<comment type="subcellular location">
    <subcellularLocation>
        <location evidence="1">Cell inner membrane</location>
        <topology evidence="1">Single-pass membrane protein</topology>
    </subcellularLocation>
</comment>
<dbReference type="EC" id="4.2.2.29" evidence="1"/>
<dbReference type="KEGG" id="gak:X907_0815"/>
<accession>A0A3T0E7S6</accession>
<keyword evidence="1" id="KW-0812">Transmembrane</keyword>
<proteinExistence type="inferred from homology"/>
<dbReference type="HAMAP" id="MF_02065">
    <property type="entry name" value="MltG"/>
    <property type="match status" value="1"/>
</dbReference>
<dbReference type="GO" id="GO:0071555">
    <property type="term" value="P:cell wall organization"/>
    <property type="evidence" value="ECO:0007669"/>
    <property type="project" value="UniProtKB-KW"/>
</dbReference>
<keyword evidence="3" id="KW-1185">Reference proteome</keyword>
<dbReference type="AlphaFoldDB" id="A0A3T0E7S6"/>
<evidence type="ECO:0000313" key="3">
    <source>
        <dbReference type="Proteomes" id="UP000286954"/>
    </source>
</evidence>
<dbReference type="Gene3D" id="3.30.160.60">
    <property type="entry name" value="Classic Zinc Finger"/>
    <property type="match status" value="1"/>
</dbReference>